<name>A0ABY8UCB4_TETOB</name>
<feature type="repeat" description="ANK" evidence="3">
    <location>
        <begin position="180"/>
        <end position="212"/>
    </location>
</feature>
<dbReference type="InterPro" id="IPR002110">
    <property type="entry name" value="Ankyrin_rpt"/>
</dbReference>
<feature type="compositionally biased region" description="Low complexity" evidence="4">
    <location>
        <begin position="437"/>
        <end position="446"/>
    </location>
</feature>
<protein>
    <submittedName>
        <fullName evidence="5">Uncharacterized protein</fullName>
    </submittedName>
</protein>
<dbReference type="InterPro" id="IPR036770">
    <property type="entry name" value="Ankyrin_rpt-contain_sf"/>
</dbReference>
<evidence type="ECO:0000256" key="2">
    <source>
        <dbReference type="ARBA" id="ARBA00023043"/>
    </source>
</evidence>
<evidence type="ECO:0000313" key="6">
    <source>
        <dbReference type="Proteomes" id="UP001244341"/>
    </source>
</evidence>
<evidence type="ECO:0000256" key="4">
    <source>
        <dbReference type="SAM" id="MobiDB-lite"/>
    </source>
</evidence>
<dbReference type="PANTHER" id="PTHR24171">
    <property type="entry name" value="ANKYRIN REPEAT DOMAIN-CONTAINING PROTEIN 39-RELATED"/>
    <property type="match status" value="1"/>
</dbReference>
<keyword evidence="6" id="KW-1185">Reference proteome</keyword>
<accession>A0ABY8UCB4</accession>
<feature type="region of interest" description="Disordered" evidence="4">
    <location>
        <begin position="399"/>
        <end position="446"/>
    </location>
</feature>
<dbReference type="PROSITE" id="PS50297">
    <property type="entry name" value="ANK_REP_REGION"/>
    <property type="match status" value="3"/>
</dbReference>
<dbReference type="Gene3D" id="1.25.40.20">
    <property type="entry name" value="Ankyrin repeat-containing domain"/>
    <property type="match status" value="2"/>
</dbReference>
<dbReference type="PANTHER" id="PTHR24171:SF9">
    <property type="entry name" value="ANKYRIN REPEAT DOMAIN-CONTAINING PROTEIN 39"/>
    <property type="match status" value="1"/>
</dbReference>
<keyword evidence="1" id="KW-0677">Repeat</keyword>
<dbReference type="SMART" id="SM00248">
    <property type="entry name" value="ANK"/>
    <property type="match status" value="6"/>
</dbReference>
<evidence type="ECO:0000256" key="1">
    <source>
        <dbReference type="ARBA" id="ARBA00022737"/>
    </source>
</evidence>
<dbReference type="PROSITE" id="PS50088">
    <property type="entry name" value="ANK_REPEAT"/>
    <property type="match status" value="3"/>
</dbReference>
<dbReference type="Pfam" id="PF00023">
    <property type="entry name" value="Ank"/>
    <property type="match status" value="1"/>
</dbReference>
<dbReference type="SUPFAM" id="SSF48403">
    <property type="entry name" value="Ankyrin repeat"/>
    <property type="match status" value="1"/>
</dbReference>
<dbReference type="EMBL" id="CP126217">
    <property type="protein sequence ID" value="WIA18830.1"/>
    <property type="molecule type" value="Genomic_DNA"/>
</dbReference>
<sequence length="446" mass="44535">MQGPGGFTALHLAVAGNYTRLSRAQLAKQDATATEHAEVFRKAGTGSSGSGILYVVRQLLAAGASTTSVSKTGLTPLAAAACSGQMGPVYEMLCNRAAPGDPNLRCCHGYTPLMQAAFSKQLEVIPLLLAAGARPGVPAAATDDVELHYAATNTNWSEALVKQVVDAGCPLNPYNGVKGAGCTPLVLASSRGNTKVAAALVAAGADVDLPDKATAMHIPPKLLRAVAAALVAAGADVDLPDKATAMTPLHYAAMGGHLAIIRSLVAAGAALEPVDSYDSTPVQVAANYGQLEACVALVEAGAAWPTGRGAKAAGGDVVTLLVGSKACKKRNLKQSYVNVVLKAAEKRFRSSSAAAGSGGSSSMSRKGSLAAPAAAAAAAAANAAGSNAAAQQDDIDNILQDLLQMDNSSSSSSSKAAPGSGKKSSSKKKQAAKKDAAGSSAATAFV</sequence>
<proteinExistence type="predicted"/>
<keyword evidence="2 3" id="KW-0040">ANK repeat</keyword>
<evidence type="ECO:0000313" key="5">
    <source>
        <dbReference type="EMBL" id="WIA18830.1"/>
    </source>
</evidence>
<organism evidence="5 6">
    <name type="scientific">Tetradesmus obliquus</name>
    <name type="common">Green alga</name>
    <name type="synonym">Acutodesmus obliquus</name>
    <dbReference type="NCBI Taxonomy" id="3088"/>
    <lineage>
        <taxon>Eukaryota</taxon>
        <taxon>Viridiplantae</taxon>
        <taxon>Chlorophyta</taxon>
        <taxon>core chlorophytes</taxon>
        <taxon>Chlorophyceae</taxon>
        <taxon>CS clade</taxon>
        <taxon>Sphaeropleales</taxon>
        <taxon>Scenedesmaceae</taxon>
        <taxon>Tetradesmus</taxon>
    </lineage>
</organism>
<dbReference type="Pfam" id="PF12796">
    <property type="entry name" value="Ank_2"/>
    <property type="match status" value="2"/>
</dbReference>
<evidence type="ECO:0000256" key="3">
    <source>
        <dbReference type="PROSITE-ProRule" id="PRU00023"/>
    </source>
</evidence>
<reference evidence="5 6" key="1">
    <citation type="submission" date="2023-05" db="EMBL/GenBank/DDBJ databases">
        <title>A 100% complete, gapless, phased diploid assembly of the Scenedesmus obliquus UTEX 3031 genome.</title>
        <authorList>
            <person name="Biondi T.C."/>
            <person name="Hanschen E.R."/>
            <person name="Kwon T."/>
            <person name="Eng W."/>
            <person name="Kruse C.P.S."/>
            <person name="Koehler S.I."/>
            <person name="Kunde Y."/>
            <person name="Gleasner C.D."/>
            <person name="You Mak K.T."/>
            <person name="Polle J."/>
            <person name="Hovde B.T."/>
            <person name="Starkenburg S.R."/>
        </authorList>
    </citation>
    <scope>NUCLEOTIDE SEQUENCE [LARGE SCALE GENOMIC DNA]</scope>
    <source>
        <strain evidence="5 6">DOE0152z</strain>
    </source>
</reference>
<feature type="repeat" description="ANK" evidence="3">
    <location>
        <begin position="244"/>
        <end position="276"/>
    </location>
</feature>
<dbReference type="Proteomes" id="UP001244341">
    <property type="component" value="Chromosome 10b"/>
</dbReference>
<feature type="compositionally biased region" description="Low complexity" evidence="4">
    <location>
        <begin position="399"/>
        <end position="423"/>
    </location>
</feature>
<feature type="repeat" description="ANK" evidence="3">
    <location>
        <begin position="108"/>
        <end position="140"/>
    </location>
</feature>
<gene>
    <name evidence="5" type="ORF">OEZ85_003509</name>
</gene>